<evidence type="ECO:0000256" key="2">
    <source>
        <dbReference type="ARBA" id="ARBA00022491"/>
    </source>
</evidence>
<keyword evidence="4" id="KW-0677">Repeat</keyword>
<dbReference type="HOGENOM" id="CLU_024218_0_0_1"/>
<feature type="region of interest" description="Disordered" evidence="10">
    <location>
        <begin position="520"/>
        <end position="561"/>
    </location>
</feature>
<feature type="compositionally biased region" description="Pro residues" evidence="10">
    <location>
        <begin position="55"/>
        <end position="65"/>
    </location>
</feature>
<dbReference type="PANTHER" id="PTHR47257">
    <property type="entry name" value="PH-RESPONSE TRANSCRIPTION FACTOR PACC/RIM101"/>
    <property type="match status" value="1"/>
</dbReference>
<dbReference type="EMBL" id="KN832976">
    <property type="protein sequence ID" value="KIM88601.1"/>
    <property type="molecule type" value="Genomic_DNA"/>
</dbReference>
<dbReference type="InterPro" id="IPR050806">
    <property type="entry name" value="pacC/RIM101"/>
</dbReference>
<dbReference type="Pfam" id="PF00096">
    <property type="entry name" value="zf-C2H2"/>
    <property type="match status" value="1"/>
</dbReference>
<feature type="compositionally biased region" description="Polar residues" evidence="10">
    <location>
        <begin position="678"/>
        <end position="700"/>
    </location>
</feature>
<protein>
    <recommendedName>
        <fullName evidence="11">C2H2-type domain-containing protein</fullName>
    </recommendedName>
</protein>
<feature type="region of interest" description="Disordered" evidence="10">
    <location>
        <begin position="215"/>
        <end position="275"/>
    </location>
</feature>
<keyword evidence="2" id="KW-0678">Repressor</keyword>
<evidence type="ECO:0000256" key="8">
    <source>
        <dbReference type="ARBA" id="ARBA00038089"/>
    </source>
</evidence>
<dbReference type="GO" id="GO:0005634">
    <property type="term" value="C:nucleus"/>
    <property type="evidence" value="ECO:0007669"/>
    <property type="project" value="UniProtKB-SubCell"/>
</dbReference>
<dbReference type="GO" id="GO:0045944">
    <property type="term" value="P:positive regulation of transcription by RNA polymerase II"/>
    <property type="evidence" value="ECO:0007669"/>
    <property type="project" value="TreeGrafter"/>
</dbReference>
<feature type="region of interest" description="Disordered" evidence="10">
    <location>
        <begin position="599"/>
        <end position="729"/>
    </location>
</feature>
<evidence type="ECO:0000256" key="5">
    <source>
        <dbReference type="ARBA" id="ARBA00022771"/>
    </source>
</evidence>
<dbReference type="SMART" id="SM00355">
    <property type="entry name" value="ZnF_C2H2"/>
    <property type="match status" value="3"/>
</dbReference>
<feature type="domain" description="C2H2-type" evidence="11">
    <location>
        <begin position="132"/>
        <end position="161"/>
    </location>
</feature>
<evidence type="ECO:0000313" key="12">
    <source>
        <dbReference type="EMBL" id="KIM88601.1"/>
    </source>
</evidence>
<dbReference type="InterPro" id="IPR036236">
    <property type="entry name" value="Znf_C2H2_sf"/>
</dbReference>
<feature type="compositionally biased region" description="Low complexity" evidence="10">
    <location>
        <begin position="638"/>
        <end position="647"/>
    </location>
</feature>
<evidence type="ECO:0000256" key="7">
    <source>
        <dbReference type="ARBA" id="ARBA00023242"/>
    </source>
</evidence>
<keyword evidence="7" id="KW-0539">Nucleus</keyword>
<dbReference type="Proteomes" id="UP000054166">
    <property type="component" value="Unassembled WGS sequence"/>
</dbReference>
<feature type="compositionally biased region" description="Polar residues" evidence="10">
    <location>
        <begin position="215"/>
        <end position="225"/>
    </location>
</feature>
<feature type="region of interest" description="Disordered" evidence="10">
    <location>
        <begin position="55"/>
        <end position="93"/>
    </location>
</feature>
<feature type="domain" description="C2H2-type" evidence="11">
    <location>
        <begin position="96"/>
        <end position="126"/>
    </location>
</feature>
<name>A0A0C3GD96_PILCF</name>
<dbReference type="GO" id="GO:0008270">
    <property type="term" value="F:zinc ion binding"/>
    <property type="evidence" value="ECO:0007669"/>
    <property type="project" value="UniProtKB-KW"/>
</dbReference>
<evidence type="ECO:0000256" key="9">
    <source>
        <dbReference type="PROSITE-ProRule" id="PRU00042"/>
    </source>
</evidence>
<dbReference type="Gene3D" id="3.30.160.60">
    <property type="entry name" value="Classic Zinc Finger"/>
    <property type="match status" value="2"/>
</dbReference>
<keyword evidence="13" id="KW-1185">Reference proteome</keyword>
<gene>
    <name evidence="12" type="ORF">PILCRDRAFT_232444</name>
</gene>
<dbReference type="InParanoid" id="A0A0C3GD96"/>
<feature type="domain" description="C2H2-type" evidence="11">
    <location>
        <begin position="162"/>
        <end position="189"/>
    </location>
</feature>
<dbReference type="PROSITE" id="PS50157">
    <property type="entry name" value="ZINC_FINGER_C2H2_2"/>
    <property type="match status" value="3"/>
</dbReference>
<feature type="compositionally biased region" description="Low complexity" evidence="10">
    <location>
        <begin position="66"/>
        <end position="75"/>
    </location>
</feature>
<feature type="compositionally biased region" description="Low complexity" evidence="10">
    <location>
        <begin position="253"/>
        <end position="265"/>
    </location>
</feature>
<keyword evidence="6" id="KW-0862">Zinc</keyword>
<evidence type="ECO:0000256" key="6">
    <source>
        <dbReference type="ARBA" id="ARBA00022833"/>
    </source>
</evidence>
<dbReference type="OrthoDB" id="6155966at2759"/>
<evidence type="ECO:0000256" key="3">
    <source>
        <dbReference type="ARBA" id="ARBA00022723"/>
    </source>
</evidence>
<evidence type="ECO:0000256" key="4">
    <source>
        <dbReference type="ARBA" id="ARBA00022737"/>
    </source>
</evidence>
<feature type="compositionally biased region" description="Polar residues" evidence="10">
    <location>
        <begin position="454"/>
        <end position="485"/>
    </location>
</feature>
<evidence type="ECO:0000259" key="11">
    <source>
        <dbReference type="PROSITE" id="PS50157"/>
    </source>
</evidence>
<dbReference type="SUPFAM" id="SSF57667">
    <property type="entry name" value="beta-beta-alpha zinc fingers"/>
    <property type="match status" value="2"/>
</dbReference>
<evidence type="ECO:0000256" key="10">
    <source>
        <dbReference type="SAM" id="MobiDB-lite"/>
    </source>
</evidence>
<keyword evidence="5 9" id="KW-0863">Zinc-finger</keyword>
<dbReference type="FunFam" id="3.30.160.60:FF:000145">
    <property type="entry name" value="Zinc finger protein 574"/>
    <property type="match status" value="1"/>
</dbReference>
<dbReference type="STRING" id="765440.A0A0C3GD96"/>
<reference evidence="13" key="2">
    <citation type="submission" date="2015-01" db="EMBL/GenBank/DDBJ databases">
        <title>Evolutionary Origins and Diversification of the Mycorrhizal Mutualists.</title>
        <authorList>
            <consortium name="DOE Joint Genome Institute"/>
            <consortium name="Mycorrhizal Genomics Consortium"/>
            <person name="Kohler A."/>
            <person name="Kuo A."/>
            <person name="Nagy L.G."/>
            <person name="Floudas D."/>
            <person name="Copeland A."/>
            <person name="Barry K.W."/>
            <person name="Cichocki N."/>
            <person name="Veneault-Fourrey C."/>
            <person name="LaButti K."/>
            <person name="Lindquist E.A."/>
            <person name="Lipzen A."/>
            <person name="Lundell T."/>
            <person name="Morin E."/>
            <person name="Murat C."/>
            <person name="Riley R."/>
            <person name="Ohm R."/>
            <person name="Sun H."/>
            <person name="Tunlid A."/>
            <person name="Henrissat B."/>
            <person name="Grigoriev I.V."/>
            <person name="Hibbett D.S."/>
            <person name="Martin F."/>
        </authorList>
    </citation>
    <scope>NUCLEOTIDE SEQUENCE [LARGE SCALE GENOMIC DNA]</scope>
    <source>
        <strain evidence="13">F 1598</strain>
    </source>
</reference>
<proteinExistence type="inferred from homology"/>
<evidence type="ECO:0000256" key="1">
    <source>
        <dbReference type="ARBA" id="ARBA00004123"/>
    </source>
</evidence>
<dbReference type="PANTHER" id="PTHR47257:SF1">
    <property type="entry name" value="PH-RESPONSE TRANSCRIPTION FACTOR PACC_RIM101"/>
    <property type="match status" value="1"/>
</dbReference>
<feature type="compositionally biased region" description="Polar residues" evidence="10">
    <location>
        <begin position="542"/>
        <end position="554"/>
    </location>
</feature>
<comment type="subcellular location">
    <subcellularLocation>
        <location evidence="1">Nucleus</location>
    </subcellularLocation>
</comment>
<keyword evidence="3" id="KW-0479">Metal-binding</keyword>
<dbReference type="InterPro" id="IPR013087">
    <property type="entry name" value="Znf_C2H2_type"/>
</dbReference>
<dbReference type="PROSITE" id="PS00028">
    <property type="entry name" value="ZINC_FINGER_C2H2_1"/>
    <property type="match status" value="3"/>
</dbReference>
<evidence type="ECO:0000313" key="13">
    <source>
        <dbReference type="Proteomes" id="UP000054166"/>
    </source>
</evidence>
<comment type="similarity">
    <text evidence="8">Belongs to the pacC/RIM101 family.</text>
</comment>
<feature type="region of interest" description="Disordered" evidence="10">
    <location>
        <begin position="430"/>
        <end position="497"/>
    </location>
</feature>
<organism evidence="12 13">
    <name type="scientific">Piloderma croceum (strain F 1598)</name>
    <dbReference type="NCBI Taxonomy" id="765440"/>
    <lineage>
        <taxon>Eukaryota</taxon>
        <taxon>Fungi</taxon>
        <taxon>Dikarya</taxon>
        <taxon>Basidiomycota</taxon>
        <taxon>Agaricomycotina</taxon>
        <taxon>Agaricomycetes</taxon>
        <taxon>Agaricomycetidae</taxon>
        <taxon>Atheliales</taxon>
        <taxon>Atheliaceae</taxon>
        <taxon>Piloderma</taxon>
    </lineage>
</organism>
<feature type="compositionally biased region" description="Low complexity" evidence="10">
    <location>
        <begin position="82"/>
        <end position="93"/>
    </location>
</feature>
<reference evidence="12 13" key="1">
    <citation type="submission" date="2014-04" db="EMBL/GenBank/DDBJ databases">
        <authorList>
            <consortium name="DOE Joint Genome Institute"/>
            <person name="Kuo A."/>
            <person name="Tarkka M."/>
            <person name="Buscot F."/>
            <person name="Kohler A."/>
            <person name="Nagy L.G."/>
            <person name="Floudas D."/>
            <person name="Copeland A."/>
            <person name="Barry K.W."/>
            <person name="Cichocki N."/>
            <person name="Veneault-Fourrey C."/>
            <person name="LaButti K."/>
            <person name="Lindquist E.A."/>
            <person name="Lipzen A."/>
            <person name="Lundell T."/>
            <person name="Morin E."/>
            <person name="Murat C."/>
            <person name="Sun H."/>
            <person name="Tunlid A."/>
            <person name="Henrissat B."/>
            <person name="Grigoriev I.V."/>
            <person name="Hibbett D.S."/>
            <person name="Martin F."/>
            <person name="Nordberg H.P."/>
            <person name="Cantor M.N."/>
            <person name="Hua S.X."/>
        </authorList>
    </citation>
    <scope>NUCLEOTIDE SEQUENCE [LARGE SCALE GENOMIC DNA]</scope>
    <source>
        <strain evidence="12 13">F 1598</strain>
    </source>
</reference>
<dbReference type="AlphaFoldDB" id="A0A0C3GD96"/>
<sequence>MLGGCTGVVFDCQEKVKSPIAYKLALAMDHSRYLVPLTVLENALLPQTGYYHLPPMPGRLPPSPPYAARSASPPSSQDPRTPQSEASSPSEQQQNHKCEWADCTNTYADPETLYGHLCNDHIGRKSTNNLCLTCKWKDCGTVCAKRDHITSHLRVHTPLKPHVCEICNKTFKRPQDLKKHEKIHTEEHHAQHKHSKAITVADPAYVSRVRGETATYPTQTKTAQPKANAANPKVPFARTKSHSTSRSDERAGLLPTPSPELSPESFGHHGPPTSAHELFLQNQIPSWEVLRQDGSTGPVSAGTKRSHDYGVDEFFSDMKKRRVNPSYDPHMAERLNAIAYAHHMSNPDSANYDPNFNPRSVSFDVRTPQELAAVNEFLITLGRDVAQGGGGGGSNQRRPHHLMSQRGSDEFSYFDAASLSQMGLAGMPGMPGSGASYSDTGLPPGPSGIHYPQSYHSSHSIGRSNHPSVQSSQFSSMYPGTNDGLTYSPPDDYTPIHSQRHRAQHDFEYGSSMGNVPSMPAYQRNVTSHGHFHSTPPYDPHSPQSSVSTPSNATPPHMPISMPDLTSFGYLAESRGPPPVATLGPVNYSSRSMRDIIPLKTAPGTCSSSSDISSPPEPVEPKLRKTVHRGPPAKLTPSSVSSWASSSTKPAGSLYPLLTSGDTRYKLAPLNRAYRSPSPESSRSTIDGDSSASRDSSPNFSPGRRDMVLPSLRSITSPSHSRPSDSDELARRVERIELDRRRREVSADDRRKHVELIRDLLLSTNNDYKRRFGTPKIKTEEEDLSRHLISKEPSRDIEMAA</sequence>
<accession>A0A0C3GD96</accession>